<name>A0A2V4PAU6_9ACTN</name>
<dbReference type="Proteomes" id="UP000248039">
    <property type="component" value="Unassembled WGS sequence"/>
</dbReference>
<reference evidence="2 3" key="1">
    <citation type="submission" date="2018-03" db="EMBL/GenBank/DDBJ databases">
        <title>Bioinformatic expansion and discovery of thiopeptide antibiotics.</title>
        <authorList>
            <person name="Schwalen C.J."/>
            <person name="Hudson G.A."/>
            <person name="Mitchell D.A."/>
        </authorList>
    </citation>
    <scope>NUCLEOTIDE SEQUENCE [LARGE SCALE GENOMIC DNA]</scope>
    <source>
        <strain evidence="2 3">ATCC 21389</strain>
    </source>
</reference>
<keyword evidence="3" id="KW-1185">Reference proteome</keyword>
<dbReference type="EMBL" id="PYBW01000007">
    <property type="protein sequence ID" value="PYC88076.1"/>
    <property type="molecule type" value="Genomic_DNA"/>
</dbReference>
<accession>A0A2V4PAU6</accession>
<evidence type="ECO:0000256" key="1">
    <source>
        <dbReference type="SAM" id="MobiDB-lite"/>
    </source>
</evidence>
<sequence>MTGSWERFGPRSGEVPQTALDDRFRPGLGVPATLRPVSDEGAVQRAIFDPALKQFPNAYRAADPRFADEHTGRAWYAARRAAMDLVIAAIANSPWSEALVLRGSVLLAAWFGDAAREPGDLDFVVVPADWGIDEPRTETMLQGIADAAQTVSHDSGAAVRFDAAGAVSEDIWTYERVPGRRLVLPWTSPGLPGGIIQLDFVFNEHLPLDPVPAQIPSRSGSPDAQLNAATAELSLAWKLMWLLCDRYPQGKDLYDAVLLAEHCTLRHEAFQAVLLEVDPRDAMHPFGLEHVSALRESVEWDHFVTEYPEITESADHYVDRLVEALAPTFEPVGPPADSAYERYARWLAPWVHRYRELLEREGMHAVQAGLAEAGTPPVAAVVITLELLGRDEFSVDDAQALVTGDPAWASLIEIYRRYPDAFEEEFGQLRSAGGQ</sequence>
<dbReference type="InterPro" id="IPR014942">
    <property type="entry name" value="AbiEii"/>
</dbReference>
<comment type="caution">
    <text evidence="2">The sequence shown here is derived from an EMBL/GenBank/DDBJ whole genome shotgun (WGS) entry which is preliminary data.</text>
</comment>
<evidence type="ECO:0008006" key="4">
    <source>
        <dbReference type="Google" id="ProtNLM"/>
    </source>
</evidence>
<dbReference type="RefSeq" id="WP_110664801.1">
    <property type="nucleotide sequence ID" value="NZ_PYBW01000007.1"/>
</dbReference>
<evidence type="ECO:0000313" key="2">
    <source>
        <dbReference type="EMBL" id="PYC88076.1"/>
    </source>
</evidence>
<proteinExistence type="predicted"/>
<organism evidence="2 3">
    <name type="scientific">Streptomyces tateyamensis</name>
    <dbReference type="NCBI Taxonomy" id="565073"/>
    <lineage>
        <taxon>Bacteria</taxon>
        <taxon>Bacillati</taxon>
        <taxon>Actinomycetota</taxon>
        <taxon>Actinomycetes</taxon>
        <taxon>Kitasatosporales</taxon>
        <taxon>Streptomycetaceae</taxon>
        <taxon>Streptomyces</taxon>
    </lineage>
</organism>
<feature type="region of interest" description="Disordered" evidence="1">
    <location>
        <begin position="1"/>
        <end position="23"/>
    </location>
</feature>
<gene>
    <name evidence="2" type="ORF">C7C46_01615</name>
</gene>
<dbReference type="AlphaFoldDB" id="A0A2V4PAU6"/>
<dbReference type="OrthoDB" id="279684at2"/>
<protein>
    <recommendedName>
        <fullName evidence="4">Nucleotidyl transferase AbiEii/AbiGii toxin family protein</fullName>
    </recommendedName>
</protein>
<dbReference type="Pfam" id="PF08843">
    <property type="entry name" value="AbiEii"/>
    <property type="match status" value="1"/>
</dbReference>
<evidence type="ECO:0000313" key="3">
    <source>
        <dbReference type="Proteomes" id="UP000248039"/>
    </source>
</evidence>